<name>A0A6A9UPG0_9ACTN</name>
<reference evidence="6 7" key="1">
    <citation type="submission" date="2019-12" db="EMBL/GenBank/DDBJ databases">
        <title>Auraticoccus cholistani sp. nov., an actinomycete isolated from soil of Cholistan desert.</title>
        <authorList>
            <person name="Cheema M.T."/>
        </authorList>
    </citation>
    <scope>NUCLEOTIDE SEQUENCE [LARGE SCALE GENOMIC DNA]</scope>
    <source>
        <strain evidence="6 7">F435</strain>
    </source>
</reference>
<organism evidence="6 7">
    <name type="scientific">Auraticoccus cholistanensis</name>
    <dbReference type="NCBI Taxonomy" id="2656650"/>
    <lineage>
        <taxon>Bacteria</taxon>
        <taxon>Bacillati</taxon>
        <taxon>Actinomycetota</taxon>
        <taxon>Actinomycetes</taxon>
        <taxon>Propionibacteriales</taxon>
        <taxon>Propionibacteriaceae</taxon>
        <taxon>Auraticoccus</taxon>
    </lineage>
</organism>
<accession>A0A6A9UPG0</accession>
<dbReference type="Pfam" id="PF00195">
    <property type="entry name" value="Chal_sti_synt_N"/>
    <property type="match status" value="1"/>
</dbReference>
<dbReference type="GO" id="GO:0016747">
    <property type="term" value="F:acyltransferase activity, transferring groups other than amino-acyl groups"/>
    <property type="evidence" value="ECO:0007669"/>
    <property type="project" value="InterPro"/>
</dbReference>
<dbReference type="Pfam" id="PF02797">
    <property type="entry name" value="Chal_sti_synt_C"/>
    <property type="match status" value="1"/>
</dbReference>
<evidence type="ECO:0000313" key="7">
    <source>
        <dbReference type="Proteomes" id="UP000435304"/>
    </source>
</evidence>
<dbReference type="InterPro" id="IPR016039">
    <property type="entry name" value="Thiolase-like"/>
</dbReference>
<dbReference type="GO" id="GO:0030639">
    <property type="term" value="P:polyketide biosynthetic process"/>
    <property type="evidence" value="ECO:0007669"/>
    <property type="project" value="TreeGrafter"/>
</dbReference>
<comment type="similarity">
    <text evidence="1">Belongs to the thiolase-like superfamily. Chalcone/stilbene synthases family.</text>
</comment>
<dbReference type="Gene3D" id="3.40.47.10">
    <property type="match status" value="2"/>
</dbReference>
<dbReference type="InterPro" id="IPR001099">
    <property type="entry name" value="Chalcone/stilbene_synt_N"/>
</dbReference>
<evidence type="ECO:0000256" key="1">
    <source>
        <dbReference type="ARBA" id="ARBA00005531"/>
    </source>
</evidence>
<keyword evidence="7" id="KW-1185">Reference proteome</keyword>
<feature type="domain" description="Chalcone/stilbene synthase N-terminal" evidence="4">
    <location>
        <begin position="3"/>
        <end position="218"/>
    </location>
</feature>
<evidence type="ECO:0000259" key="4">
    <source>
        <dbReference type="Pfam" id="PF00195"/>
    </source>
</evidence>
<dbReference type="AlphaFoldDB" id="A0A6A9UPG0"/>
<evidence type="ECO:0000256" key="3">
    <source>
        <dbReference type="PIRSR" id="PIRSR000451-1"/>
    </source>
</evidence>
<dbReference type="InterPro" id="IPR011141">
    <property type="entry name" value="Polyketide_synthase_type-III"/>
</dbReference>
<evidence type="ECO:0000256" key="2">
    <source>
        <dbReference type="ARBA" id="ARBA00022679"/>
    </source>
</evidence>
<protein>
    <submittedName>
        <fullName evidence="6">Type III polyketide synthase</fullName>
    </submittedName>
</protein>
<dbReference type="EMBL" id="WPCU01000003">
    <property type="protein sequence ID" value="MVA74766.1"/>
    <property type="molecule type" value="Genomic_DNA"/>
</dbReference>
<evidence type="ECO:0000313" key="6">
    <source>
        <dbReference type="EMBL" id="MVA74766.1"/>
    </source>
</evidence>
<feature type="domain" description="Chalcone/stilbene synthase C-terminal" evidence="5">
    <location>
        <begin position="232"/>
        <end position="367"/>
    </location>
</feature>
<dbReference type="Proteomes" id="UP000435304">
    <property type="component" value="Unassembled WGS sequence"/>
</dbReference>
<comment type="caution">
    <text evidence="6">The sequence shown here is derived from an EMBL/GenBank/DDBJ whole genome shotgun (WGS) entry which is preliminary data.</text>
</comment>
<keyword evidence="2" id="KW-0808">Transferase</keyword>
<sequence>MTAAVHAIATAVPPTVLAQDRARDVLAGQPGRSRLGERRLRAAFDASGIDTRHTVLAELVDTGAGTGTAFVGPDGTLLRPSTGVRNARYVEHVPDLVLQAARRALEQAPGLAASDVTHVVTASCTGFFAPGPDHVLVRDLGLPPATERFHLGFMGCYAAFPALRTARALCAADPSAVVLVVCVELCTLHVHAGDDVDTVVAASVFGDGAAAAVVTARPPAPGATVLELTGFASTVVTTGEDEMAWTIGDQGFDMVLTGAVPRLVERHVAAALEPLRTRLPGMAGPWSDVPGWAVHPGGRSVLDRVQHALGLDEHQLAPSRRVLREHGNMSSATVLFVLAELLADADQPGPVCAMAFGPGLTVETALLTRRVVR</sequence>
<dbReference type="CDD" id="cd00831">
    <property type="entry name" value="CHS_like"/>
    <property type="match status" value="1"/>
</dbReference>
<dbReference type="PANTHER" id="PTHR11877">
    <property type="entry name" value="HYDROXYMETHYLGLUTARYL-COA SYNTHASE"/>
    <property type="match status" value="1"/>
</dbReference>
<dbReference type="PIRSF" id="PIRSF000451">
    <property type="entry name" value="PKS_III"/>
    <property type="match status" value="1"/>
</dbReference>
<dbReference type="InterPro" id="IPR012328">
    <property type="entry name" value="Chalcone/stilbene_synt_C"/>
</dbReference>
<proteinExistence type="inferred from homology"/>
<dbReference type="SUPFAM" id="SSF53901">
    <property type="entry name" value="Thiolase-like"/>
    <property type="match status" value="1"/>
</dbReference>
<evidence type="ECO:0000259" key="5">
    <source>
        <dbReference type="Pfam" id="PF02797"/>
    </source>
</evidence>
<feature type="active site" description="Acyl-thioester intermediate" evidence="3">
    <location>
        <position position="156"/>
    </location>
</feature>
<gene>
    <name evidence="6" type="ORF">GC722_01760</name>
</gene>
<dbReference type="RefSeq" id="WP_197429686.1">
    <property type="nucleotide sequence ID" value="NZ_WPCU01000003.1"/>
</dbReference>
<dbReference type="PANTHER" id="PTHR11877:SF46">
    <property type="entry name" value="TYPE III POLYKETIDE SYNTHASE A"/>
    <property type="match status" value="1"/>
</dbReference>